<gene>
    <name evidence="1" type="ORF">NCTC11179_00146</name>
</gene>
<proteinExistence type="predicted"/>
<keyword evidence="2" id="KW-1185">Reference proteome</keyword>
<evidence type="ECO:0000313" key="2">
    <source>
        <dbReference type="Proteomes" id="UP000255024"/>
    </source>
</evidence>
<sequence>MKNFLLTFLLLFPLLISAKSYKGTVYYKNDNRAVHLEIEMPLKVNAKKLKVRIDGQKQSLDASTLAYMDIYINDGQKKISFKRGKVSHFKKNGEIRKRQNVDVWSMITDVNENIIVSAAGLMYDVKKKKGEEYILIIFDPLSQGFYLSKHNSDILVNTDPYLDESFESKIGGAKELLFPECENIMELFAEAQKSEKKSNRLHVLLETYKTCLTNQ</sequence>
<reference evidence="1 2" key="1">
    <citation type="submission" date="2018-06" db="EMBL/GenBank/DDBJ databases">
        <authorList>
            <consortium name="Pathogen Informatics"/>
            <person name="Doyle S."/>
        </authorList>
    </citation>
    <scope>NUCLEOTIDE SEQUENCE [LARGE SCALE GENOMIC DNA]</scope>
    <source>
        <strain evidence="1 2">NCTC11179</strain>
    </source>
</reference>
<dbReference type="AlphaFoldDB" id="A0A378RI44"/>
<organism evidence="1 2">
    <name type="scientific">Myroides odoratus</name>
    <name type="common">Flavobacterium odoratum</name>
    <dbReference type="NCBI Taxonomy" id="256"/>
    <lineage>
        <taxon>Bacteria</taxon>
        <taxon>Pseudomonadati</taxon>
        <taxon>Bacteroidota</taxon>
        <taxon>Flavobacteriia</taxon>
        <taxon>Flavobacteriales</taxon>
        <taxon>Flavobacteriaceae</taxon>
        <taxon>Myroides</taxon>
    </lineage>
</organism>
<dbReference type="EMBL" id="UGQL01000001">
    <property type="protein sequence ID" value="STZ26625.1"/>
    <property type="molecule type" value="Genomic_DNA"/>
</dbReference>
<protein>
    <submittedName>
        <fullName evidence="1">Uncharacterized protein</fullName>
    </submittedName>
</protein>
<accession>A0A378RI44</accession>
<dbReference type="Proteomes" id="UP000255024">
    <property type="component" value="Unassembled WGS sequence"/>
</dbReference>
<evidence type="ECO:0000313" key="1">
    <source>
        <dbReference type="EMBL" id="STZ26625.1"/>
    </source>
</evidence>
<name>A0A378RI44_MYROD</name>
<dbReference type="RefSeq" id="WP_115089738.1">
    <property type="nucleotide sequence ID" value="NZ_CP068107.1"/>
</dbReference>